<evidence type="ECO:0000256" key="1">
    <source>
        <dbReference type="SAM" id="Phobius"/>
    </source>
</evidence>
<evidence type="ECO:0000313" key="2">
    <source>
        <dbReference type="EMBL" id="MST75804.1"/>
    </source>
</evidence>
<sequence>MKQKTAQMGMFLAAALICSYVETLIPINFGIPGIKLGLTNIVVLLMLYLVGAKEAFCVSMLRILLSGFMFGNAFSIVYSFAGGVLSFFVMLCAMRFLKLHVLSVSVLGGIFHNIGQMIFAAILVNNIHIMYYVPVLLVSGAVTGFLVGILANEIIPRIKRNINNS</sequence>
<proteinExistence type="predicted"/>
<feature type="transmembrane region" description="Helical" evidence="1">
    <location>
        <begin position="129"/>
        <end position="151"/>
    </location>
</feature>
<protein>
    <submittedName>
        <fullName evidence="2">Gx transporter family protein</fullName>
    </submittedName>
</protein>
<dbReference type="AlphaFoldDB" id="A0A6L5YTR2"/>
<feature type="transmembrane region" description="Helical" evidence="1">
    <location>
        <begin position="104"/>
        <end position="123"/>
    </location>
</feature>
<keyword evidence="1" id="KW-0472">Membrane</keyword>
<dbReference type="Proteomes" id="UP000474024">
    <property type="component" value="Unassembled WGS sequence"/>
</dbReference>
<keyword evidence="1" id="KW-0812">Transmembrane</keyword>
<name>A0A6L5YTR2_9FIRM</name>
<evidence type="ECO:0000313" key="3">
    <source>
        <dbReference type="Proteomes" id="UP000474024"/>
    </source>
</evidence>
<dbReference type="RefSeq" id="WP_154430772.1">
    <property type="nucleotide sequence ID" value="NZ_VUNI01000026.1"/>
</dbReference>
<dbReference type="InterPro" id="IPR014535">
    <property type="entry name" value="Hpre_diP_synt_I"/>
</dbReference>
<dbReference type="PIRSF" id="PIRSF027391">
    <property type="entry name" value="Hpre_diP_synt_I"/>
    <property type="match status" value="1"/>
</dbReference>
<feature type="transmembrane region" description="Helical" evidence="1">
    <location>
        <begin position="33"/>
        <end position="50"/>
    </location>
</feature>
<dbReference type="Pfam" id="PF07456">
    <property type="entry name" value="Hpre_diP_synt_I"/>
    <property type="match status" value="1"/>
</dbReference>
<dbReference type="Gene3D" id="1.10.1760.20">
    <property type="match status" value="1"/>
</dbReference>
<dbReference type="InterPro" id="IPR010898">
    <property type="entry name" value="Hpre_diP_synth_I"/>
</dbReference>
<dbReference type="EMBL" id="VUNI01000026">
    <property type="protein sequence ID" value="MST75804.1"/>
    <property type="molecule type" value="Genomic_DNA"/>
</dbReference>
<keyword evidence="1" id="KW-1133">Transmembrane helix</keyword>
<accession>A0A6L5YTR2</accession>
<reference evidence="2 3" key="1">
    <citation type="submission" date="2019-08" db="EMBL/GenBank/DDBJ databases">
        <title>In-depth cultivation of the pig gut microbiome towards novel bacterial diversity and tailored functional studies.</title>
        <authorList>
            <person name="Wylensek D."/>
            <person name="Hitch T.C.A."/>
            <person name="Clavel T."/>
        </authorList>
    </citation>
    <scope>NUCLEOTIDE SEQUENCE [LARGE SCALE GENOMIC DNA]</scope>
    <source>
        <strain evidence="2 3">MUC/MUC-530-WT-4D</strain>
    </source>
</reference>
<keyword evidence="3" id="KW-1185">Reference proteome</keyword>
<organism evidence="2 3">
    <name type="scientific">Roseburia porci</name>
    <dbReference type="NCBI Taxonomy" id="2605790"/>
    <lineage>
        <taxon>Bacteria</taxon>
        <taxon>Bacillati</taxon>
        <taxon>Bacillota</taxon>
        <taxon>Clostridia</taxon>
        <taxon>Lachnospirales</taxon>
        <taxon>Lachnospiraceae</taxon>
        <taxon>Roseburia</taxon>
    </lineage>
</organism>
<comment type="caution">
    <text evidence="2">The sequence shown here is derived from an EMBL/GenBank/DDBJ whole genome shotgun (WGS) entry which is preliminary data.</text>
</comment>
<feature type="transmembrane region" description="Helical" evidence="1">
    <location>
        <begin position="77"/>
        <end position="97"/>
    </location>
</feature>
<gene>
    <name evidence="2" type="ORF">FYJ75_12515</name>
</gene>